<reference evidence="1 2" key="1">
    <citation type="journal article" date="2019" name="G3 (Bethesda)">
        <title>Sequencing of a Wild Apple (Malus baccata) Genome Unravels the Differences Between Cultivated and Wild Apple Species Regarding Disease Resistance and Cold Tolerance.</title>
        <authorList>
            <person name="Chen X."/>
        </authorList>
    </citation>
    <scope>NUCLEOTIDE SEQUENCE [LARGE SCALE GENOMIC DNA]</scope>
    <source>
        <strain evidence="2">cv. Shandingzi</strain>
        <tissue evidence="1">Leaves</tissue>
    </source>
</reference>
<protein>
    <submittedName>
        <fullName evidence="1">Uncharacterized protein</fullName>
    </submittedName>
</protein>
<keyword evidence="2" id="KW-1185">Reference proteome</keyword>
<dbReference type="EMBL" id="VIEB01000101">
    <property type="protein sequence ID" value="TQE06615.1"/>
    <property type="molecule type" value="Genomic_DNA"/>
</dbReference>
<organism evidence="1 2">
    <name type="scientific">Malus baccata</name>
    <name type="common">Siberian crab apple</name>
    <name type="synonym">Pyrus baccata</name>
    <dbReference type="NCBI Taxonomy" id="106549"/>
    <lineage>
        <taxon>Eukaryota</taxon>
        <taxon>Viridiplantae</taxon>
        <taxon>Streptophyta</taxon>
        <taxon>Embryophyta</taxon>
        <taxon>Tracheophyta</taxon>
        <taxon>Spermatophyta</taxon>
        <taxon>Magnoliopsida</taxon>
        <taxon>eudicotyledons</taxon>
        <taxon>Gunneridae</taxon>
        <taxon>Pentapetalae</taxon>
        <taxon>rosids</taxon>
        <taxon>fabids</taxon>
        <taxon>Rosales</taxon>
        <taxon>Rosaceae</taxon>
        <taxon>Amygdaloideae</taxon>
        <taxon>Maleae</taxon>
        <taxon>Malus</taxon>
    </lineage>
</organism>
<name>A0A540N6E0_MALBA</name>
<comment type="caution">
    <text evidence="1">The sequence shown here is derived from an EMBL/GenBank/DDBJ whole genome shotgun (WGS) entry which is preliminary data.</text>
</comment>
<accession>A0A540N6E0</accession>
<dbReference type="AlphaFoldDB" id="A0A540N6E0"/>
<proteinExistence type="predicted"/>
<gene>
    <name evidence="1" type="ORF">C1H46_007857</name>
</gene>
<sequence>MAVVARLLPPAATVAMSLQLKEEAKDKELDCTEKNDGLAPLSVMAACLKAKNEIWAAAFGNFFGF</sequence>
<dbReference type="Proteomes" id="UP000315295">
    <property type="component" value="Unassembled WGS sequence"/>
</dbReference>
<evidence type="ECO:0000313" key="1">
    <source>
        <dbReference type="EMBL" id="TQE06615.1"/>
    </source>
</evidence>
<evidence type="ECO:0000313" key="2">
    <source>
        <dbReference type="Proteomes" id="UP000315295"/>
    </source>
</evidence>